<gene>
    <name evidence="4" type="ORF">BE08_13355</name>
</gene>
<feature type="region of interest" description="Disordered" evidence="2">
    <location>
        <begin position="265"/>
        <end position="287"/>
    </location>
</feature>
<dbReference type="SUPFAM" id="SSF56235">
    <property type="entry name" value="N-terminal nucleophile aminohydrolases (Ntn hydrolases)"/>
    <property type="match status" value="1"/>
</dbReference>
<dbReference type="CDD" id="cd01908">
    <property type="entry name" value="YafJ"/>
    <property type="match status" value="1"/>
</dbReference>
<proteinExistence type="predicted"/>
<protein>
    <recommendedName>
        <fullName evidence="3">Glutamine amidotransferase type-2 domain-containing protein</fullName>
    </recommendedName>
</protein>
<dbReference type="InterPro" id="IPR038765">
    <property type="entry name" value="Papain-like_cys_pep_sf"/>
</dbReference>
<reference evidence="4 5" key="1">
    <citation type="submission" date="2014-02" db="EMBL/GenBank/DDBJ databases">
        <title>The small core and large imbalanced accessory genome model reveals a collaborative survival strategy of Sorangium cellulosum strains in nature.</title>
        <authorList>
            <person name="Han K."/>
            <person name="Peng R."/>
            <person name="Blom J."/>
            <person name="Li Y.-Z."/>
        </authorList>
    </citation>
    <scope>NUCLEOTIDE SEQUENCE [LARGE SCALE GENOMIC DNA]</scope>
    <source>
        <strain evidence="4 5">So0157-25</strain>
    </source>
</reference>
<evidence type="ECO:0000313" key="4">
    <source>
        <dbReference type="EMBL" id="KYF54173.1"/>
    </source>
</evidence>
<dbReference type="InterPro" id="IPR013589">
    <property type="entry name" value="Bac_transglu_N"/>
</dbReference>
<dbReference type="InterPro" id="IPR017932">
    <property type="entry name" value="GATase_2_dom"/>
</dbReference>
<evidence type="ECO:0000259" key="3">
    <source>
        <dbReference type="PROSITE" id="PS51278"/>
    </source>
</evidence>
<evidence type="ECO:0000313" key="5">
    <source>
        <dbReference type="Proteomes" id="UP000075420"/>
    </source>
</evidence>
<organism evidence="4 5">
    <name type="scientific">Sorangium cellulosum</name>
    <name type="common">Polyangium cellulosum</name>
    <dbReference type="NCBI Taxonomy" id="56"/>
    <lineage>
        <taxon>Bacteria</taxon>
        <taxon>Pseudomonadati</taxon>
        <taxon>Myxococcota</taxon>
        <taxon>Polyangia</taxon>
        <taxon>Polyangiales</taxon>
        <taxon>Polyangiaceae</taxon>
        <taxon>Sorangium</taxon>
    </lineage>
</organism>
<sequence>MPNLLAMSFEGELAPCFDLTCLRPGGRLPDGWGIGYYPGGEPSATVLKEPAPPQGSIRSELVKAWEHLESSLLVLHIRTATWGSINDANTQPFSRSWGGRDWLFAHSGSLVDRIEVDPKSLFQPVGSTDTELILCELLRWMASEDLRSIGDIDPRVLRDWFDEMNEHGPLTTVLSDGRDLVVYADRDREGDAFLWEVLPPYERLAFGDDDLEVDLTKRGVKSRKGVIVSSEELKVHAGAQPAHWARVPPGHLVVLRQGALRATASPITDGRRPAPSKPPMSSRPVRRPTHAAIRRFQIVHRTAYHYATPVERSTHLLRLTPAHDRLQALLHNEINISVEGQQREYDDVFGNRARRVLLDTPFKELIIESRSRVELLDTDPLSFRPLRARSTIPLVWMPWQRQILQPFLLPPELAESELAELSEYAMTFVERNDYDLLDTLLDLNASIYEEYEYKQGSTNVLTTAFDVYANRRGVCQDFTNLFICLTRLLGVPSRYVCGYIYTGPKHENHRQSEASHAWVQVYLPEIGWKGFDPTNGILTQTEHIRVAVGRNYIDATPTSGTIYVGGGAERLEVDVRVDPID</sequence>
<dbReference type="PANTHER" id="PTHR33490:SF6">
    <property type="entry name" value="SLL1049 PROTEIN"/>
    <property type="match status" value="1"/>
</dbReference>
<dbReference type="AlphaFoldDB" id="A0A150PEP6"/>
<evidence type="ECO:0000256" key="1">
    <source>
        <dbReference type="ARBA" id="ARBA00022962"/>
    </source>
</evidence>
<dbReference type="InterPro" id="IPR026869">
    <property type="entry name" value="EgtC-like"/>
</dbReference>
<dbReference type="Pfam" id="PF13230">
    <property type="entry name" value="GATase_4"/>
    <property type="match status" value="1"/>
</dbReference>
<accession>A0A150PEP6</accession>
<name>A0A150PEP6_SORCE</name>
<dbReference type="Pfam" id="PF01841">
    <property type="entry name" value="Transglut_core"/>
    <property type="match status" value="1"/>
</dbReference>
<dbReference type="Gene3D" id="3.60.20.10">
    <property type="entry name" value="Glutamine Phosphoribosylpyrophosphate, subunit 1, domain 1"/>
    <property type="match status" value="1"/>
</dbReference>
<dbReference type="Proteomes" id="UP000075420">
    <property type="component" value="Unassembled WGS sequence"/>
</dbReference>
<dbReference type="Pfam" id="PF08379">
    <property type="entry name" value="Bact_transglu_N"/>
    <property type="match status" value="1"/>
</dbReference>
<evidence type="ECO:0000256" key="2">
    <source>
        <dbReference type="SAM" id="MobiDB-lite"/>
    </source>
</evidence>
<comment type="caution">
    <text evidence="4">The sequence shown here is derived from an EMBL/GenBank/DDBJ whole genome shotgun (WGS) entry which is preliminary data.</text>
</comment>
<dbReference type="InterPro" id="IPR002931">
    <property type="entry name" value="Transglutaminase-like"/>
</dbReference>
<dbReference type="PANTHER" id="PTHR33490">
    <property type="entry name" value="BLR5614 PROTEIN-RELATED"/>
    <property type="match status" value="1"/>
</dbReference>
<dbReference type="SMART" id="SM00460">
    <property type="entry name" value="TGc"/>
    <property type="match status" value="1"/>
</dbReference>
<dbReference type="PROSITE" id="PS51278">
    <property type="entry name" value="GATASE_TYPE_2"/>
    <property type="match status" value="1"/>
</dbReference>
<dbReference type="SUPFAM" id="SSF54001">
    <property type="entry name" value="Cysteine proteinases"/>
    <property type="match status" value="1"/>
</dbReference>
<dbReference type="Gene3D" id="3.10.620.30">
    <property type="match status" value="1"/>
</dbReference>
<keyword evidence="1" id="KW-0315">Glutamine amidotransferase</keyword>
<dbReference type="InterPro" id="IPR029055">
    <property type="entry name" value="Ntn_hydrolases_N"/>
</dbReference>
<feature type="domain" description="Glutamine amidotransferase type-2" evidence="3">
    <location>
        <begin position="1"/>
        <end position="258"/>
    </location>
</feature>
<dbReference type="EMBL" id="JELY01001925">
    <property type="protein sequence ID" value="KYF54173.1"/>
    <property type="molecule type" value="Genomic_DNA"/>
</dbReference>